<keyword evidence="2" id="KW-1185">Reference proteome</keyword>
<dbReference type="EMBL" id="JACHMD010000001">
    <property type="protein sequence ID" value="MBB4667094.1"/>
    <property type="molecule type" value="Genomic_DNA"/>
</dbReference>
<protein>
    <submittedName>
        <fullName evidence="1">Uncharacterized protein</fullName>
    </submittedName>
</protein>
<dbReference type="AlphaFoldDB" id="A0A7W7BQQ6"/>
<name>A0A7W7BQQ6_9MICO</name>
<gene>
    <name evidence="1" type="ORF">BKA24_001803</name>
</gene>
<evidence type="ECO:0000313" key="1">
    <source>
        <dbReference type="EMBL" id="MBB4667094.1"/>
    </source>
</evidence>
<dbReference type="RefSeq" id="WP_184217269.1">
    <property type="nucleotide sequence ID" value="NZ_JACHMD010000001.1"/>
</dbReference>
<sequence length="314" mass="34238">MAGLIWFGNRERQQWILEPRVGMDWSVVKRSNLIQLEHGGVYRDDSVASHREGLPEWEGTPDELRAIRDFYNGVHGPGPFYWADPTIADINILSPNWATPGITADGDWPQIHSSAPAADTVGPSAYGVPTRAVRHTPTNNYTTAAPAQRFTVLIPEGYKLAFASFGYRTGTGVVALRGYTENGLTRNEFFEPLDPAQGGFHSTNLFRHSDGYRIVDIFLARENLTASTITLAGLRACLIREDVTAVDPMFASGEGAAALEFSGGIRESIIWSGRDRAMRRKSMSVKLVEVENTAAIISTPVGTPAPTSFDGGTP</sequence>
<proteinExistence type="predicted"/>
<evidence type="ECO:0000313" key="2">
    <source>
        <dbReference type="Proteomes" id="UP000573729"/>
    </source>
</evidence>
<dbReference type="Proteomes" id="UP000573729">
    <property type="component" value="Unassembled WGS sequence"/>
</dbReference>
<organism evidence="1 2">
    <name type="scientific">Microbacterium marinum</name>
    <dbReference type="NCBI Taxonomy" id="421115"/>
    <lineage>
        <taxon>Bacteria</taxon>
        <taxon>Bacillati</taxon>
        <taxon>Actinomycetota</taxon>
        <taxon>Actinomycetes</taxon>
        <taxon>Micrococcales</taxon>
        <taxon>Microbacteriaceae</taxon>
        <taxon>Microbacterium</taxon>
    </lineage>
</organism>
<comment type="caution">
    <text evidence="1">The sequence shown here is derived from an EMBL/GenBank/DDBJ whole genome shotgun (WGS) entry which is preliminary data.</text>
</comment>
<accession>A0A7W7BQQ6</accession>
<reference evidence="1 2" key="1">
    <citation type="submission" date="2020-08" db="EMBL/GenBank/DDBJ databases">
        <title>Sequencing the genomes of 1000 actinobacteria strains.</title>
        <authorList>
            <person name="Klenk H.-P."/>
        </authorList>
    </citation>
    <scope>NUCLEOTIDE SEQUENCE [LARGE SCALE GENOMIC DNA]</scope>
    <source>
        <strain evidence="1 2">DSM 24947</strain>
    </source>
</reference>